<sequence length="65" mass="6852">MIALAKITGWPPGFTPGKEAKVRSNWQIPAVGTRLSAAGFFDPAEQDFSCAAGRGLAAFTGAYYD</sequence>
<dbReference type="Proteomes" id="UP000029516">
    <property type="component" value="Chromosome"/>
</dbReference>
<dbReference type="AlphaFoldDB" id="A0AAN0S909"/>
<reference evidence="1 2" key="1">
    <citation type="submission" date="2014-09" db="EMBL/GenBank/DDBJ databases">
        <authorList>
            <person name="Chan K.-G."/>
        </authorList>
    </citation>
    <scope>NUCLEOTIDE SEQUENCE [LARGE SCALE GENOMIC DNA]</scope>
    <source>
        <strain evidence="1 2">M006</strain>
    </source>
</reference>
<organism evidence="1 2">
    <name type="scientific">Cedecea neteri</name>
    <dbReference type="NCBI Taxonomy" id="158822"/>
    <lineage>
        <taxon>Bacteria</taxon>
        <taxon>Pseudomonadati</taxon>
        <taxon>Pseudomonadota</taxon>
        <taxon>Gammaproteobacteria</taxon>
        <taxon>Enterobacterales</taxon>
        <taxon>Enterobacteriaceae</taxon>
        <taxon>Cedecea</taxon>
    </lineage>
</organism>
<protein>
    <submittedName>
        <fullName evidence="1">Uncharacterized protein</fullName>
    </submittedName>
</protein>
<dbReference type="EMBL" id="CP009458">
    <property type="protein sequence ID" value="AIR63015.1"/>
    <property type="molecule type" value="Genomic_DNA"/>
</dbReference>
<name>A0AAN0S909_9ENTR</name>
<gene>
    <name evidence="1" type="ORF">LH23_20860</name>
</gene>
<evidence type="ECO:0000313" key="1">
    <source>
        <dbReference type="EMBL" id="AIR63015.1"/>
    </source>
</evidence>
<accession>A0AAN0S909</accession>
<proteinExistence type="predicted"/>
<evidence type="ECO:0000313" key="2">
    <source>
        <dbReference type="Proteomes" id="UP000029516"/>
    </source>
</evidence>
<dbReference type="KEGG" id="cem:LH23_20860"/>